<evidence type="ECO:0000259" key="9">
    <source>
        <dbReference type="PROSITE" id="PS50885"/>
    </source>
</evidence>
<feature type="domain" description="T-SNARE coiled-coil homology" evidence="8">
    <location>
        <begin position="507"/>
        <end position="569"/>
    </location>
</feature>
<comment type="similarity">
    <text evidence="4">Belongs to the methyl-accepting chemotaxis (MCP) protein family.</text>
</comment>
<comment type="caution">
    <text evidence="10">The sequence shown here is derived from an EMBL/GenBank/DDBJ whole genome shotgun (WGS) entry which is preliminary data.</text>
</comment>
<dbReference type="CDD" id="cd06225">
    <property type="entry name" value="HAMP"/>
    <property type="match status" value="1"/>
</dbReference>
<dbReference type="Proteomes" id="UP000541109">
    <property type="component" value="Unassembled WGS sequence"/>
</dbReference>
<dbReference type="SUPFAM" id="SSF58104">
    <property type="entry name" value="Methyl-accepting chemotaxis protein (MCP) signaling domain"/>
    <property type="match status" value="1"/>
</dbReference>
<keyword evidence="2" id="KW-1003">Cell membrane</keyword>
<evidence type="ECO:0000256" key="3">
    <source>
        <dbReference type="ARBA" id="ARBA00023224"/>
    </source>
</evidence>
<sequence>MANNRLNTLTGAMLGKPIARRFLITNFIVLCSLGMLGVAWLLYSQAQDAVQRAYDKRYQSYLLADELRQSSDDLTRLGRTYVVTGDPAYEQQYLDILAIRNGEKARPQDYHRVYWDFVAAGRKPRPDGQTIALLDLMKQAGFSDAEFAKLKQAQANSDGLVGLEVKAMNAVKGLFDDGKGGFSSKGEPDAKLAMDLLHSREYHQYKAQIMAPIDEFFVLLDERTGRAIDSAVSDAEFYRYTLLGAIAIVIACFVAMSYQILTKVLRPMGNLNAAMLQLAANDLEARISGTEQRDEVGEMARSVEIFRDGLVEASRLREGQEADQAVRERRQAAMEEAIRNFDRAVSESLDAVTNASSELRTTAESMSAIADETSQQSSAVASATEQAASNVQTMAAATEELTSSIGEIGRQVSASTRIARQAVDDADKTNAQVQALANAASKIGDVIRLINDIAAQTNLLALNATIEAARAGEAGKGFAVVAAEVKSLADQTARATDEISGQINDIQMATTDSVTAIEAISKTIRNINEIATSIASAVEQQTAATAEIGRNVDRASEATADVAANIAGVAQSASQSGAAASQVLASSGGLASQSEKLREEINRFFVAVRAA</sequence>
<feature type="domain" description="HAMP" evidence="9">
    <location>
        <begin position="262"/>
        <end position="315"/>
    </location>
</feature>
<dbReference type="SMART" id="SM00283">
    <property type="entry name" value="MA"/>
    <property type="match status" value="1"/>
</dbReference>
<evidence type="ECO:0000313" key="11">
    <source>
        <dbReference type="Proteomes" id="UP000541109"/>
    </source>
</evidence>
<reference evidence="10 11" key="1">
    <citation type="submission" date="2020-07" db="EMBL/GenBank/DDBJ databases">
        <title>Stappia sp., F7233, whole genome shotgun sequencing project.</title>
        <authorList>
            <person name="Jiang S."/>
            <person name="Liu Z.W."/>
            <person name="Du Z.J."/>
        </authorList>
    </citation>
    <scope>NUCLEOTIDE SEQUENCE [LARGE SCALE GENOMIC DNA]</scope>
    <source>
        <strain evidence="10 11">F7233</strain>
    </source>
</reference>
<feature type="domain" description="Methyl-accepting transducer" evidence="7">
    <location>
        <begin position="355"/>
        <end position="591"/>
    </location>
</feature>
<organism evidence="10 11">
    <name type="scientific">Stappia albiluteola</name>
    <dbReference type="NCBI Taxonomy" id="2758565"/>
    <lineage>
        <taxon>Bacteria</taxon>
        <taxon>Pseudomonadati</taxon>
        <taxon>Pseudomonadota</taxon>
        <taxon>Alphaproteobacteria</taxon>
        <taxon>Hyphomicrobiales</taxon>
        <taxon>Stappiaceae</taxon>
        <taxon>Stappia</taxon>
    </lineage>
</organism>
<keyword evidence="6" id="KW-0812">Transmembrane</keyword>
<dbReference type="PANTHER" id="PTHR32089">
    <property type="entry name" value="METHYL-ACCEPTING CHEMOTAXIS PROTEIN MCPB"/>
    <property type="match status" value="1"/>
</dbReference>
<dbReference type="InterPro" id="IPR004089">
    <property type="entry name" value="MCPsignal_dom"/>
</dbReference>
<keyword evidence="6" id="KW-0472">Membrane</keyword>
<evidence type="ECO:0000259" key="7">
    <source>
        <dbReference type="PROSITE" id="PS50111"/>
    </source>
</evidence>
<dbReference type="Gene3D" id="6.10.340.10">
    <property type="match status" value="1"/>
</dbReference>
<dbReference type="InterPro" id="IPR000727">
    <property type="entry name" value="T_SNARE_dom"/>
</dbReference>
<dbReference type="Gene3D" id="1.10.287.950">
    <property type="entry name" value="Methyl-accepting chemotaxis protein"/>
    <property type="match status" value="1"/>
</dbReference>
<dbReference type="EMBL" id="JACFXV010000043">
    <property type="protein sequence ID" value="MBA5776899.1"/>
    <property type="molecule type" value="Genomic_DNA"/>
</dbReference>
<dbReference type="Pfam" id="PF00015">
    <property type="entry name" value="MCPsignal"/>
    <property type="match status" value="1"/>
</dbReference>
<name>A0A839AE82_9HYPH</name>
<keyword evidence="2" id="KW-0997">Cell inner membrane</keyword>
<keyword evidence="6" id="KW-1133">Transmembrane helix</keyword>
<evidence type="ECO:0000259" key="8">
    <source>
        <dbReference type="PROSITE" id="PS50192"/>
    </source>
</evidence>
<evidence type="ECO:0000256" key="6">
    <source>
        <dbReference type="SAM" id="Phobius"/>
    </source>
</evidence>
<dbReference type="PANTHER" id="PTHR32089:SF112">
    <property type="entry name" value="LYSOZYME-LIKE PROTEIN-RELATED"/>
    <property type="match status" value="1"/>
</dbReference>
<evidence type="ECO:0000256" key="2">
    <source>
        <dbReference type="ARBA" id="ARBA00022519"/>
    </source>
</evidence>
<feature type="transmembrane region" description="Helical" evidence="6">
    <location>
        <begin position="237"/>
        <end position="258"/>
    </location>
</feature>
<dbReference type="PROSITE" id="PS50111">
    <property type="entry name" value="CHEMOTAXIS_TRANSDUC_2"/>
    <property type="match status" value="1"/>
</dbReference>
<dbReference type="AlphaFoldDB" id="A0A839AE82"/>
<comment type="subcellular location">
    <subcellularLocation>
        <location evidence="1">Cell inner membrane</location>
        <topology evidence="1">Multi-pass membrane protein</topology>
    </subcellularLocation>
</comment>
<keyword evidence="11" id="KW-1185">Reference proteome</keyword>
<proteinExistence type="inferred from homology"/>
<dbReference type="Pfam" id="PF00672">
    <property type="entry name" value="HAMP"/>
    <property type="match status" value="1"/>
</dbReference>
<evidence type="ECO:0000256" key="1">
    <source>
        <dbReference type="ARBA" id="ARBA00004429"/>
    </source>
</evidence>
<dbReference type="PROSITE" id="PS50885">
    <property type="entry name" value="HAMP"/>
    <property type="match status" value="1"/>
</dbReference>
<dbReference type="PROSITE" id="PS50192">
    <property type="entry name" value="T_SNARE"/>
    <property type="match status" value="1"/>
</dbReference>
<evidence type="ECO:0000256" key="4">
    <source>
        <dbReference type="ARBA" id="ARBA00029447"/>
    </source>
</evidence>
<dbReference type="GO" id="GO:0007165">
    <property type="term" value="P:signal transduction"/>
    <property type="evidence" value="ECO:0007669"/>
    <property type="project" value="UniProtKB-KW"/>
</dbReference>
<feature type="transmembrane region" description="Helical" evidence="6">
    <location>
        <begin position="21"/>
        <end position="43"/>
    </location>
</feature>
<dbReference type="SMART" id="SM00304">
    <property type="entry name" value="HAMP"/>
    <property type="match status" value="1"/>
</dbReference>
<accession>A0A839AE82</accession>
<evidence type="ECO:0000256" key="5">
    <source>
        <dbReference type="PROSITE-ProRule" id="PRU00284"/>
    </source>
</evidence>
<dbReference type="InterPro" id="IPR003660">
    <property type="entry name" value="HAMP_dom"/>
</dbReference>
<gene>
    <name evidence="10" type="ORF">H2509_07120</name>
</gene>
<protein>
    <submittedName>
        <fullName evidence="10">HAMP domain-containing protein</fullName>
    </submittedName>
</protein>
<dbReference type="GO" id="GO:0005886">
    <property type="term" value="C:plasma membrane"/>
    <property type="evidence" value="ECO:0007669"/>
    <property type="project" value="UniProtKB-SubCell"/>
</dbReference>
<evidence type="ECO:0000313" key="10">
    <source>
        <dbReference type="EMBL" id="MBA5776899.1"/>
    </source>
</evidence>
<keyword evidence="3 5" id="KW-0807">Transducer</keyword>